<dbReference type="PANTHER" id="PTHR47561">
    <property type="entry name" value="POLYSACCHARIDE DEACETYLASE FAMILY PROTEIN (AFU_ORTHOLOGUE AFUA_6G05030)"/>
    <property type="match status" value="1"/>
</dbReference>
<comment type="caution">
    <text evidence="2">The sequence shown here is derived from an EMBL/GenBank/DDBJ whole genome shotgun (WGS) entry which is preliminary data.</text>
</comment>
<name>A0A7V6DQM2_9BACT</name>
<dbReference type="SUPFAM" id="SSF88713">
    <property type="entry name" value="Glycoside hydrolase/deacetylase"/>
    <property type="match status" value="1"/>
</dbReference>
<dbReference type="Gene3D" id="3.20.20.370">
    <property type="entry name" value="Glycoside hydrolase/deacetylase"/>
    <property type="match status" value="1"/>
</dbReference>
<evidence type="ECO:0000313" key="2">
    <source>
        <dbReference type="EMBL" id="HHS30276.1"/>
    </source>
</evidence>
<dbReference type="InterPro" id="IPR022560">
    <property type="entry name" value="DUF3473"/>
</dbReference>
<feature type="domain" description="NodB homology" evidence="1">
    <location>
        <begin position="30"/>
        <end position="289"/>
    </location>
</feature>
<accession>A0A7V6DQM2</accession>
<dbReference type="InterPro" id="IPR011330">
    <property type="entry name" value="Glyco_hydro/deAcase_b/a-brl"/>
</dbReference>
<dbReference type="EMBL" id="DTGR01000177">
    <property type="protein sequence ID" value="HHS30276.1"/>
    <property type="molecule type" value="Genomic_DNA"/>
</dbReference>
<protein>
    <submittedName>
        <fullName evidence="2">DUF3473 domain-containing protein</fullName>
    </submittedName>
</protein>
<dbReference type="PANTHER" id="PTHR47561:SF1">
    <property type="entry name" value="POLYSACCHARIDE DEACETYLASE FAMILY PROTEIN (AFU_ORTHOLOGUE AFUA_6G05030)"/>
    <property type="match status" value="1"/>
</dbReference>
<proteinExistence type="predicted"/>
<dbReference type="AlphaFoldDB" id="A0A7V6DQM2"/>
<dbReference type="InterPro" id="IPR045235">
    <property type="entry name" value="PuuE_HpPgdA-like"/>
</dbReference>
<dbReference type="GO" id="GO:0005975">
    <property type="term" value="P:carbohydrate metabolic process"/>
    <property type="evidence" value="ECO:0007669"/>
    <property type="project" value="InterPro"/>
</dbReference>
<organism evidence="2">
    <name type="scientific">Desulfobacca acetoxidans</name>
    <dbReference type="NCBI Taxonomy" id="60893"/>
    <lineage>
        <taxon>Bacteria</taxon>
        <taxon>Pseudomonadati</taxon>
        <taxon>Thermodesulfobacteriota</taxon>
        <taxon>Desulfobaccia</taxon>
        <taxon>Desulfobaccales</taxon>
        <taxon>Desulfobaccaceae</taxon>
        <taxon>Desulfobacca</taxon>
    </lineage>
</organism>
<dbReference type="Pfam" id="PF01522">
    <property type="entry name" value="Polysacc_deac_1"/>
    <property type="match status" value="1"/>
</dbReference>
<dbReference type="InterPro" id="IPR014344">
    <property type="entry name" value="XrtA_polysacc_deacetyl"/>
</dbReference>
<dbReference type="CDD" id="cd10941">
    <property type="entry name" value="CE4_PuuE_HpPgdA_like_2"/>
    <property type="match status" value="1"/>
</dbReference>
<sequence length="289" mass="33842">MKNFGEHVNLLTFDIEDWFHTSALRRFIDEKSWDNLESRAVENVRLILALLAEHRTRATFFVLGWMAERYPQLVQEIARAGHEIASHGYRHRLIYELDRETFREYVRRSKQLLEDLTGQPIAGYRATSFSIVKNTLWALDILRESGFLYDASMFPVRHDIYGIEGFPRFPFVLANGLIEIPASTLRAGGRNFPFAGGGYLRLYPYRVTQKGIQRLNRDGDPAVIYLHPWELDPDCPRVAGTDWRTRFRQYVNLDKTKSRLTRLLTDFTFMPVIDYINRGDFFEADHSKL</sequence>
<dbReference type="NCBIfam" id="TIGR03006">
    <property type="entry name" value="pepcterm_polyde"/>
    <property type="match status" value="1"/>
</dbReference>
<dbReference type="PROSITE" id="PS51677">
    <property type="entry name" value="NODB"/>
    <property type="match status" value="1"/>
</dbReference>
<dbReference type="GO" id="GO:0016810">
    <property type="term" value="F:hydrolase activity, acting on carbon-nitrogen (but not peptide) bonds"/>
    <property type="evidence" value="ECO:0007669"/>
    <property type="project" value="InterPro"/>
</dbReference>
<dbReference type="Pfam" id="PF11959">
    <property type="entry name" value="DUF3473"/>
    <property type="match status" value="1"/>
</dbReference>
<dbReference type="InterPro" id="IPR002509">
    <property type="entry name" value="NODB_dom"/>
</dbReference>
<evidence type="ECO:0000259" key="1">
    <source>
        <dbReference type="PROSITE" id="PS51677"/>
    </source>
</evidence>
<reference evidence="2" key="1">
    <citation type="journal article" date="2020" name="mSystems">
        <title>Genome- and Community-Level Interaction Insights into Carbon Utilization and Element Cycling Functions of Hydrothermarchaeota in Hydrothermal Sediment.</title>
        <authorList>
            <person name="Zhou Z."/>
            <person name="Liu Y."/>
            <person name="Xu W."/>
            <person name="Pan J."/>
            <person name="Luo Z.H."/>
            <person name="Li M."/>
        </authorList>
    </citation>
    <scope>NUCLEOTIDE SEQUENCE [LARGE SCALE GENOMIC DNA]</scope>
    <source>
        <strain evidence="2">SpSt-767</strain>
    </source>
</reference>
<gene>
    <name evidence="2" type="ORF">ENV52_11320</name>
</gene>